<feature type="signal peptide" evidence="3">
    <location>
        <begin position="1"/>
        <end position="35"/>
    </location>
</feature>
<dbReference type="Gene3D" id="3.90.730.10">
    <property type="entry name" value="Ribonuclease T2-like"/>
    <property type="match status" value="1"/>
</dbReference>
<dbReference type="Pfam" id="PF00445">
    <property type="entry name" value="Ribonuclease_T2"/>
    <property type="match status" value="1"/>
</dbReference>
<dbReference type="Proteomes" id="UP000448575">
    <property type="component" value="Unassembled WGS sequence"/>
</dbReference>
<keyword evidence="3" id="KW-0732">Signal</keyword>
<dbReference type="GO" id="GO:0003723">
    <property type="term" value="F:RNA binding"/>
    <property type="evidence" value="ECO:0007669"/>
    <property type="project" value="InterPro"/>
</dbReference>
<name>A0A6N9HIZ7_9BURK</name>
<dbReference type="PROSITE" id="PS00530">
    <property type="entry name" value="RNASE_T2_1"/>
    <property type="match status" value="1"/>
</dbReference>
<dbReference type="SUPFAM" id="SSF55895">
    <property type="entry name" value="Ribonuclease Rh-like"/>
    <property type="match status" value="1"/>
</dbReference>
<dbReference type="AlphaFoldDB" id="A0A6N9HIZ7"/>
<reference evidence="4 5" key="1">
    <citation type="submission" date="2019-12" db="EMBL/GenBank/DDBJ databases">
        <title>Novel species isolated from a subtropical stream in China.</title>
        <authorList>
            <person name="Lu H."/>
        </authorList>
    </citation>
    <scope>NUCLEOTIDE SEQUENCE [LARGE SCALE GENOMIC DNA]</scope>
    <source>
        <strain evidence="4 5">DS3</strain>
    </source>
</reference>
<accession>A0A6N9HIZ7</accession>
<dbReference type="PROSITE" id="PS00531">
    <property type="entry name" value="RNASE_T2_2"/>
    <property type="match status" value="1"/>
</dbReference>
<dbReference type="InterPro" id="IPR033130">
    <property type="entry name" value="RNase_T2_His_AS_2"/>
</dbReference>
<evidence type="ECO:0000256" key="3">
    <source>
        <dbReference type="SAM" id="SignalP"/>
    </source>
</evidence>
<organism evidence="4 5">
    <name type="scientific">Pseudoduganella guangdongensis</name>
    <dbReference type="NCBI Taxonomy" id="2692179"/>
    <lineage>
        <taxon>Bacteria</taxon>
        <taxon>Pseudomonadati</taxon>
        <taxon>Pseudomonadota</taxon>
        <taxon>Betaproteobacteria</taxon>
        <taxon>Burkholderiales</taxon>
        <taxon>Oxalobacteraceae</taxon>
        <taxon>Telluria group</taxon>
        <taxon>Pseudoduganella</taxon>
    </lineage>
</organism>
<dbReference type="EMBL" id="WWCJ01000008">
    <property type="protein sequence ID" value="MYN03093.1"/>
    <property type="molecule type" value="Genomic_DNA"/>
</dbReference>
<dbReference type="InterPro" id="IPR036430">
    <property type="entry name" value="RNase_T2-like_sf"/>
</dbReference>
<comment type="similarity">
    <text evidence="1 2">Belongs to the RNase T2 family.</text>
</comment>
<protein>
    <submittedName>
        <fullName evidence="4">Ribonuclease</fullName>
    </submittedName>
</protein>
<gene>
    <name evidence="4" type="ORF">GTP41_13365</name>
</gene>
<proteinExistence type="inferred from homology"/>
<dbReference type="RefSeq" id="WP_161026068.1">
    <property type="nucleotide sequence ID" value="NZ_WWCJ01000008.1"/>
</dbReference>
<keyword evidence="5" id="KW-1185">Reference proteome</keyword>
<dbReference type="CDD" id="cd01062">
    <property type="entry name" value="RNase_T2_prok"/>
    <property type="match status" value="1"/>
</dbReference>
<evidence type="ECO:0000313" key="5">
    <source>
        <dbReference type="Proteomes" id="UP000448575"/>
    </source>
</evidence>
<feature type="chain" id="PRO_5026653845" evidence="3">
    <location>
        <begin position="36"/>
        <end position="232"/>
    </location>
</feature>
<dbReference type="InterPro" id="IPR039378">
    <property type="entry name" value="RNase_T2_prok"/>
</dbReference>
<evidence type="ECO:0000313" key="4">
    <source>
        <dbReference type="EMBL" id="MYN03093.1"/>
    </source>
</evidence>
<dbReference type="PANTHER" id="PTHR11240:SF22">
    <property type="entry name" value="RIBONUCLEASE T2"/>
    <property type="match status" value="1"/>
</dbReference>
<sequence length="232" mass="25075">MTATATTRSLPTKRGALALAWLAAATVFGASPAQARAGDQPGVFDYYVLSLSWSPEYCAGRGGSDQVQCATGRQLGFVLHGLWPQHERGYPASCGRVPMPAALRDKYESIYPAPKLLHHEWNKHGTCSGLAPQDYLALSAKLKDGLKIPAAFARPQQPVRVSPGQFEAEFHKANPWLAKDSVLPVCGSGGRFLREARVCYAKDGKSRSCSTEAIAYSQKSCGQSTFLMKNVK</sequence>
<dbReference type="GO" id="GO:0033897">
    <property type="term" value="F:ribonuclease T2 activity"/>
    <property type="evidence" value="ECO:0007669"/>
    <property type="project" value="InterPro"/>
</dbReference>
<dbReference type="InterPro" id="IPR018188">
    <property type="entry name" value="RNase_T2_His_AS_1"/>
</dbReference>
<evidence type="ECO:0000256" key="2">
    <source>
        <dbReference type="RuleBase" id="RU004328"/>
    </source>
</evidence>
<dbReference type="PANTHER" id="PTHR11240">
    <property type="entry name" value="RIBONUCLEASE T2"/>
    <property type="match status" value="1"/>
</dbReference>
<evidence type="ECO:0000256" key="1">
    <source>
        <dbReference type="ARBA" id="ARBA00007469"/>
    </source>
</evidence>
<dbReference type="InterPro" id="IPR001568">
    <property type="entry name" value="RNase_T2-like"/>
</dbReference>
<dbReference type="GO" id="GO:0006401">
    <property type="term" value="P:RNA catabolic process"/>
    <property type="evidence" value="ECO:0007669"/>
    <property type="project" value="UniProtKB-ARBA"/>
</dbReference>
<comment type="caution">
    <text evidence="4">The sequence shown here is derived from an EMBL/GenBank/DDBJ whole genome shotgun (WGS) entry which is preliminary data.</text>
</comment>